<feature type="non-terminal residue" evidence="2">
    <location>
        <position position="68"/>
    </location>
</feature>
<accession>A0A815LJ11</accession>
<dbReference type="AlphaFoldDB" id="A0A815LJ11"/>
<dbReference type="Proteomes" id="UP000663854">
    <property type="component" value="Unassembled WGS sequence"/>
</dbReference>
<gene>
    <name evidence="3" type="ORF">JXQ802_LOCUS51125</name>
    <name evidence="2" type="ORF">PYM288_LOCUS34915</name>
</gene>
<dbReference type="Proteomes" id="UP000663870">
    <property type="component" value="Unassembled WGS sequence"/>
</dbReference>
<dbReference type="EMBL" id="CAJNOH010005634">
    <property type="protein sequence ID" value="CAF1403910.1"/>
    <property type="molecule type" value="Genomic_DNA"/>
</dbReference>
<sequence>MLTLFNCTGTILLGAASTPEDDRLICQGNNSLFVLVGNSGIIWHPLSSQCVHVKEIGTYTGGTGPYDP</sequence>
<evidence type="ECO:0000313" key="5">
    <source>
        <dbReference type="Proteomes" id="UP000663870"/>
    </source>
</evidence>
<feature type="chain" id="PRO_5036411916" evidence="1">
    <location>
        <begin position="17"/>
        <end position="68"/>
    </location>
</feature>
<organism evidence="2 4">
    <name type="scientific">Rotaria sordida</name>
    <dbReference type="NCBI Taxonomy" id="392033"/>
    <lineage>
        <taxon>Eukaryota</taxon>
        <taxon>Metazoa</taxon>
        <taxon>Spiralia</taxon>
        <taxon>Gnathifera</taxon>
        <taxon>Rotifera</taxon>
        <taxon>Eurotatoria</taxon>
        <taxon>Bdelloidea</taxon>
        <taxon>Philodinida</taxon>
        <taxon>Philodinidae</taxon>
        <taxon>Rotaria</taxon>
    </lineage>
</organism>
<evidence type="ECO:0000256" key="1">
    <source>
        <dbReference type="SAM" id="SignalP"/>
    </source>
</evidence>
<name>A0A815LJ11_9BILA</name>
<evidence type="ECO:0000313" key="4">
    <source>
        <dbReference type="Proteomes" id="UP000663854"/>
    </source>
</evidence>
<proteinExistence type="predicted"/>
<dbReference type="EMBL" id="CAJNOL010007142">
    <property type="protein sequence ID" value="CAF1625448.1"/>
    <property type="molecule type" value="Genomic_DNA"/>
</dbReference>
<evidence type="ECO:0000313" key="2">
    <source>
        <dbReference type="EMBL" id="CAF1403910.1"/>
    </source>
</evidence>
<feature type="signal peptide" evidence="1">
    <location>
        <begin position="1"/>
        <end position="16"/>
    </location>
</feature>
<keyword evidence="1" id="KW-0732">Signal</keyword>
<comment type="caution">
    <text evidence="2">The sequence shown here is derived from an EMBL/GenBank/DDBJ whole genome shotgun (WGS) entry which is preliminary data.</text>
</comment>
<evidence type="ECO:0000313" key="3">
    <source>
        <dbReference type="EMBL" id="CAF1625448.1"/>
    </source>
</evidence>
<protein>
    <submittedName>
        <fullName evidence="2">Uncharacterized protein</fullName>
    </submittedName>
</protein>
<keyword evidence="5" id="KW-1185">Reference proteome</keyword>
<reference evidence="2" key="1">
    <citation type="submission" date="2021-02" db="EMBL/GenBank/DDBJ databases">
        <authorList>
            <person name="Nowell W R."/>
        </authorList>
    </citation>
    <scope>NUCLEOTIDE SEQUENCE</scope>
</reference>